<feature type="chain" id="PRO_5017829541" evidence="5">
    <location>
        <begin position="23"/>
        <end position="258"/>
    </location>
</feature>
<dbReference type="CDD" id="cd07185">
    <property type="entry name" value="OmpA_C-like"/>
    <property type="match status" value="1"/>
</dbReference>
<feature type="domain" description="OmpA-like" evidence="6">
    <location>
        <begin position="135"/>
        <end position="252"/>
    </location>
</feature>
<dbReference type="OrthoDB" id="7061829at2"/>
<dbReference type="PANTHER" id="PTHR30329">
    <property type="entry name" value="STATOR ELEMENT OF FLAGELLAR MOTOR COMPLEX"/>
    <property type="match status" value="1"/>
</dbReference>
<comment type="caution">
    <text evidence="7">The sequence shown here is derived from an EMBL/GenBank/DDBJ whole genome shotgun (WGS) entry which is preliminary data.</text>
</comment>
<evidence type="ECO:0000313" key="8">
    <source>
        <dbReference type="Proteomes" id="UP000256478"/>
    </source>
</evidence>
<dbReference type="InterPro" id="IPR022511">
    <property type="entry name" value="PdsO"/>
</dbReference>
<dbReference type="PRINTS" id="PR01021">
    <property type="entry name" value="OMPADOMAIN"/>
</dbReference>
<evidence type="ECO:0000256" key="2">
    <source>
        <dbReference type="ARBA" id="ARBA00023136"/>
    </source>
</evidence>
<dbReference type="InterPro" id="IPR006664">
    <property type="entry name" value="OMP_bac"/>
</dbReference>
<protein>
    <submittedName>
        <fullName evidence="7">Sortase-associated OmpA-like protein PdsO</fullName>
    </submittedName>
</protein>
<proteinExistence type="predicted"/>
<keyword evidence="5" id="KW-0732">Signal</keyword>
<organism evidence="7 8">
    <name type="scientific">Thalassotalea euphylliae</name>
    <dbReference type="NCBI Taxonomy" id="1655234"/>
    <lineage>
        <taxon>Bacteria</taxon>
        <taxon>Pseudomonadati</taxon>
        <taxon>Pseudomonadota</taxon>
        <taxon>Gammaproteobacteria</taxon>
        <taxon>Alteromonadales</taxon>
        <taxon>Colwelliaceae</taxon>
        <taxon>Thalassotalea</taxon>
    </lineage>
</organism>
<dbReference type="AlphaFoldDB" id="A0A3E0TQ84"/>
<dbReference type="SUPFAM" id="SSF103088">
    <property type="entry name" value="OmpA-like"/>
    <property type="match status" value="1"/>
</dbReference>
<dbReference type="EMBL" id="QUOU01000001">
    <property type="protein sequence ID" value="REL26801.1"/>
    <property type="molecule type" value="Genomic_DNA"/>
</dbReference>
<gene>
    <name evidence="7" type="primary">pdsO</name>
    <name evidence="7" type="ORF">DXX93_09590</name>
</gene>
<sequence length="258" mass="27645">MKKLLLTSAILTSLVLTPMAQANSHSQSLSESQVKGLTDDTFSDESKEELGFGAGAILGGIFGGPAGAMITGLAGTFLMKSLNGEEDIVELTKANAAQAKNYEMQLASLKSQMQNAEFQHQQELLAFEQSQVKASALQASNLMMSLQFNTGSSDIPSYYAKQVNALASILNNNEDLTIDLSGYTDLLGSSKRNQALSLARAESVKTALVNQGVGGHRINTIGYGENHPVVANAQQESSFYDRRVMISVQQSDKQMAKN</sequence>
<feature type="signal peptide" evidence="5">
    <location>
        <begin position="1"/>
        <end position="22"/>
    </location>
</feature>
<dbReference type="GO" id="GO:0009279">
    <property type="term" value="C:cell outer membrane"/>
    <property type="evidence" value="ECO:0007669"/>
    <property type="project" value="UniProtKB-SubCell"/>
</dbReference>
<evidence type="ECO:0000256" key="4">
    <source>
        <dbReference type="PROSITE-ProRule" id="PRU00473"/>
    </source>
</evidence>
<dbReference type="InterPro" id="IPR050330">
    <property type="entry name" value="Bact_OuterMem_StrucFunc"/>
</dbReference>
<comment type="subcellular location">
    <subcellularLocation>
        <location evidence="1">Cell outer membrane</location>
    </subcellularLocation>
</comment>
<keyword evidence="2 4" id="KW-0472">Membrane</keyword>
<reference evidence="7 8" key="1">
    <citation type="submission" date="2018-08" db="EMBL/GenBank/DDBJ databases">
        <title>Thalassotalea euphylliae genome.</title>
        <authorList>
            <person name="Summers S."/>
            <person name="Rice S.A."/>
            <person name="Freckelton M.L."/>
            <person name="Nedved B.T."/>
            <person name="Hadfield M.G."/>
        </authorList>
    </citation>
    <scope>NUCLEOTIDE SEQUENCE [LARGE SCALE GENOMIC DNA]</scope>
    <source>
        <strain evidence="7 8">H1</strain>
    </source>
</reference>
<evidence type="ECO:0000256" key="3">
    <source>
        <dbReference type="ARBA" id="ARBA00023237"/>
    </source>
</evidence>
<dbReference type="PANTHER" id="PTHR30329:SF21">
    <property type="entry name" value="LIPOPROTEIN YIAD-RELATED"/>
    <property type="match status" value="1"/>
</dbReference>
<keyword evidence="3" id="KW-0998">Cell outer membrane</keyword>
<dbReference type="NCBIfam" id="TIGR03789">
    <property type="entry name" value="pdsO"/>
    <property type="match status" value="1"/>
</dbReference>
<dbReference type="PROSITE" id="PS51123">
    <property type="entry name" value="OMPA_2"/>
    <property type="match status" value="1"/>
</dbReference>
<name>A0A3E0TQ84_9GAMM</name>
<dbReference type="Pfam" id="PF00691">
    <property type="entry name" value="OmpA"/>
    <property type="match status" value="1"/>
</dbReference>
<dbReference type="InterPro" id="IPR036737">
    <property type="entry name" value="OmpA-like_sf"/>
</dbReference>
<dbReference type="Proteomes" id="UP000256478">
    <property type="component" value="Unassembled WGS sequence"/>
</dbReference>
<evidence type="ECO:0000256" key="1">
    <source>
        <dbReference type="ARBA" id="ARBA00004442"/>
    </source>
</evidence>
<evidence type="ECO:0000259" key="6">
    <source>
        <dbReference type="PROSITE" id="PS51123"/>
    </source>
</evidence>
<dbReference type="RefSeq" id="WP_116007907.1">
    <property type="nucleotide sequence ID" value="NZ_QUOU01000001.1"/>
</dbReference>
<dbReference type="Gene3D" id="3.30.1330.60">
    <property type="entry name" value="OmpA-like domain"/>
    <property type="match status" value="1"/>
</dbReference>
<evidence type="ECO:0000256" key="5">
    <source>
        <dbReference type="SAM" id="SignalP"/>
    </source>
</evidence>
<dbReference type="InterPro" id="IPR006665">
    <property type="entry name" value="OmpA-like"/>
</dbReference>
<accession>A0A3E0TQ84</accession>
<evidence type="ECO:0000313" key="7">
    <source>
        <dbReference type="EMBL" id="REL26801.1"/>
    </source>
</evidence>